<evidence type="ECO:0000256" key="3">
    <source>
        <dbReference type="ARBA" id="ARBA00022692"/>
    </source>
</evidence>
<reference evidence="12 13" key="1">
    <citation type="journal article" date="2016" name="Nat. Commun.">
        <title>Thousands of microbial genomes shed light on interconnected biogeochemical processes in an aquifer system.</title>
        <authorList>
            <person name="Anantharaman K."/>
            <person name="Brown C.T."/>
            <person name="Hug L.A."/>
            <person name="Sharon I."/>
            <person name="Castelle C.J."/>
            <person name="Probst A.J."/>
            <person name="Thomas B.C."/>
            <person name="Singh A."/>
            <person name="Wilkins M.J."/>
            <person name="Karaoz U."/>
            <person name="Brodie E.L."/>
            <person name="Williams K.H."/>
            <person name="Hubbard S.S."/>
            <person name="Banfield J.F."/>
        </authorList>
    </citation>
    <scope>NUCLEOTIDE SEQUENCE [LARGE SCALE GENOMIC DNA]</scope>
</reference>
<evidence type="ECO:0000256" key="8">
    <source>
        <dbReference type="ARBA" id="ARBA00023157"/>
    </source>
</evidence>
<keyword evidence="5 10" id="KW-1133">Transmembrane helix</keyword>
<feature type="domain" description="Vitamin K epoxide reductase" evidence="11">
    <location>
        <begin position="1"/>
        <end position="136"/>
    </location>
</feature>
<dbReference type="PANTHER" id="PTHR34573">
    <property type="entry name" value="VKC DOMAIN-CONTAINING PROTEIN"/>
    <property type="match status" value="1"/>
</dbReference>
<gene>
    <name evidence="12" type="ORF">A2918_01020</name>
</gene>
<comment type="subcellular location">
    <subcellularLocation>
        <location evidence="1">Membrane</location>
        <topology evidence="1">Multi-pass membrane protein</topology>
    </subcellularLocation>
</comment>
<keyword evidence="3 10" id="KW-0812">Transmembrane</keyword>
<evidence type="ECO:0000256" key="10">
    <source>
        <dbReference type="SAM" id="Phobius"/>
    </source>
</evidence>
<feature type="transmembrane region" description="Helical" evidence="10">
    <location>
        <begin position="272"/>
        <end position="291"/>
    </location>
</feature>
<feature type="transmembrane region" description="Helical" evidence="10">
    <location>
        <begin position="303"/>
        <end position="321"/>
    </location>
</feature>
<dbReference type="STRING" id="1802694.A2918_01020"/>
<feature type="transmembrane region" description="Helical" evidence="10">
    <location>
        <begin position="117"/>
        <end position="136"/>
    </location>
</feature>
<name>A0A1F8GBB8_9BACT</name>
<feature type="transmembrane region" description="Helical" evidence="10">
    <location>
        <begin position="84"/>
        <end position="105"/>
    </location>
</feature>
<dbReference type="Gene3D" id="1.20.1440.130">
    <property type="entry name" value="VKOR domain"/>
    <property type="match status" value="1"/>
</dbReference>
<evidence type="ECO:0000259" key="11">
    <source>
        <dbReference type="SMART" id="SM00756"/>
    </source>
</evidence>
<evidence type="ECO:0000256" key="5">
    <source>
        <dbReference type="ARBA" id="ARBA00022989"/>
    </source>
</evidence>
<dbReference type="GO" id="GO:0016020">
    <property type="term" value="C:membrane"/>
    <property type="evidence" value="ECO:0007669"/>
    <property type="project" value="UniProtKB-SubCell"/>
</dbReference>
<dbReference type="CDD" id="cd12916">
    <property type="entry name" value="VKOR_1"/>
    <property type="match status" value="1"/>
</dbReference>
<dbReference type="InterPro" id="IPR012932">
    <property type="entry name" value="VKOR"/>
</dbReference>
<evidence type="ECO:0000256" key="4">
    <source>
        <dbReference type="ARBA" id="ARBA00022719"/>
    </source>
</evidence>
<dbReference type="PANTHER" id="PTHR34573:SF1">
    <property type="entry name" value="VITAMIN K EPOXIDE REDUCTASE DOMAIN-CONTAINING PROTEIN"/>
    <property type="match status" value="1"/>
</dbReference>
<dbReference type="SMART" id="SM00756">
    <property type="entry name" value="VKc"/>
    <property type="match status" value="1"/>
</dbReference>
<dbReference type="InterPro" id="IPR038354">
    <property type="entry name" value="VKOR_sf"/>
</dbReference>
<proteinExistence type="inferred from homology"/>
<evidence type="ECO:0000256" key="6">
    <source>
        <dbReference type="ARBA" id="ARBA00023002"/>
    </source>
</evidence>
<organism evidence="12 13">
    <name type="scientific">Candidatus Yanofskybacteria bacterium RIFCSPLOWO2_01_FULL_42_49</name>
    <dbReference type="NCBI Taxonomy" id="1802694"/>
    <lineage>
        <taxon>Bacteria</taxon>
        <taxon>Candidatus Yanofskyibacteriota</taxon>
    </lineage>
</organism>
<protein>
    <recommendedName>
        <fullName evidence="11">Vitamin K epoxide reductase domain-containing protein</fullName>
    </recommendedName>
</protein>
<dbReference type="InterPro" id="IPR044698">
    <property type="entry name" value="VKOR/LTO1"/>
</dbReference>
<evidence type="ECO:0000256" key="9">
    <source>
        <dbReference type="ARBA" id="ARBA00023284"/>
    </source>
</evidence>
<accession>A0A1F8GBB8</accession>
<keyword evidence="4" id="KW-0874">Quinone</keyword>
<feature type="transmembrane region" description="Helical" evidence="10">
    <location>
        <begin position="6"/>
        <end position="22"/>
    </location>
</feature>
<feature type="transmembrane region" description="Helical" evidence="10">
    <location>
        <begin position="58"/>
        <end position="78"/>
    </location>
</feature>
<comment type="caution">
    <text evidence="12">The sequence shown here is derived from an EMBL/GenBank/DDBJ whole genome shotgun (WGS) entry which is preliminary data.</text>
</comment>
<keyword evidence="8" id="KW-1015">Disulfide bond</keyword>
<keyword evidence="6" id="KW-0560">Oxidoreductase</keyword>
<dbReference type="GO" id="GO:0048038">
    <property type="term" value="F:quinone binding"/>
    <property type="evidence" value="ECO:0007669"/>
    <property type="project" value="UniProtKB-KW"/>
</dbReference>
<evidence type="ECO:0000256" key="1">
    <source>
        <dbReference type="ARBA" id="ARBA00004141"/>
    </source>
</evidence>
<dbReference type="GO" id="GO:0016491">
    <property type="term" value="F:oxidoreductase activity"/>
    <property type="evidence" value="ECO:0007669"/>
    <property type="project" value="UniProtKB-KW"/>
</dbReference>
<sequence>MITSSTIIIFIAFSGFLLAAYIRHKKVYKEALICPLKSNCETVIFSDYSKFFGVPVELLGIAYYLIVVLTYGIFMALPVEMPQILVFGVFSLTIVAFLFSLYLTFIQAFALKQWCTWCLISAGFCTGIFGLAVFASPHNFAALVGEYRTAILTLHLIAAAIGLGGATITDVFFFKFLKDFKISESESEILRTLSQVIWFTLALIVLTGIGLYLPASERLLISSKFLVKMIVVGVIIINGAFLNLLISPKLVHISFGESHHHESGELHRLRKLAFALGAISSVSWYSAFILGSLRRLSFSFQELLGIYLILVVIAVIGSQVIERRLVKRAVL</sequence>
<feature type="transmembrane region" description="Helical" evidence="10">
    <location>
        <begin position="156"/>
        <end position="177"/>
    </location>
</feature>
<evidence type="ECO:0000313" key="13">
    <source>
        <dbReference type="Proteomes" id="UP000178227"/>
    </source>
</evidence>
<keyword evidence="9" id="KW-0676">Redox-active center</keyword>
<evidence type="ECO:0000256" key="2">
    <source>
        <dbReference type="ARBA" id="ARBA00006214"/>
    </source>
</evidence>
<comment type="similarity">
    <text evidence="2">Belongs to the VKOR family.</text>
</comment>
<feature type="transmembrane region" description="Helical" evidence="10">
    <location>
        <begin position="225"/>
        <end position="246"/>
    </location>
</feature>
<dbReference type="AlphaFoldDB" id="A0A1F8GBB8"/>
<dbReference type="EMBL" id="MGKI01000010">
    <property type="protein sequence ID" value="OGN22667.1"/>
    <property type="molecule type" value="Genomic_DNA"/>
</dbReference>
<dbReference type="Proteomes" id="UP000178227">
    <property type="component" value="Unassembled WGS sequence"/>
</dbReference>
<evidence type="ECO:0000256" key="7">
    <source>
        <dbReference type="ARBA" id="ARBA00023136"/>
    </source>
</evidence>
<keyword evidence="7 10" id="KW-0472">Membrane</keyword>
<feature type="transmembrane region" description="Helical" evidence="10">
    <location>
        <begin position="189"/>
        <end position="213"/>
    </location>
</feature>
<dbReference type="Pfam" id="PF07884">
    <property type="entry name" value="VKOR"/>
    <property type="match status" value="1"/>
</dbReference>
<evidence type="ECO:0000313" key="12">
    <source>
        <dbReference type="EMBL" id="OGN22667.1"/>
    </source>
</evidence>